<keyword evidence="3" id="KW-1185">Reference proteome</keyword>
<evidence type="ECO:0000313" key="2">
    <source>
        <dbReference type="EMBL" id="MDQ0496861.1"/>
    </source>
</evidence>
<dbReference type="InterPro" id="IPR010982">
    <property type="entry name" value="Lambda_DNA-bd_dom_sf"/>
</dbReference>
<dbReference type="SMART" id="SM00530">
    <property type="entry name" value="HTH_XRE"/>
    <property type="match status" value="1"/>
</dbReference>
<gene>
    <name evidence="2" type="ORF">QOZ95_005061</name>
</gene>
<dbReference type="SUPFAM" id="SSF47413">
    <property type="entry name" value="lambda repressor-like DNA-binding domains"/>
    <property type="match status" value="1"/>
</dbReference>
<comment type="caution">
    <text evidence="2">The sequence shown here is derived from an EMBL/GenBank/DDBJ whole genome shotgun (WGS) entry which is preliminary data.</text>
</comment>
<dbReference type="EMBL" id="JAUSWA010000046">
    <property type="protein sequence ID" value="MDQ0496861.1"/>
    <property type="molecule type" value="Genomic_DNA"/>
</dbReference>
<accession>A0ABU0L6F0</accession>
<dbReference type="Gene3D" id="1.10.260.40">
    <property type="entry name" value="lambda repressor-like DNA-binding domains"/>
    <property type="match status" value="1"/>
</dbReference>
<dbReference type="PROSITE" id="PS50943">
    <property type="entry name" value="HTH_CROC1"/>
    <property type="match status" value="1"/>
</dbReference>
<reference evidence="2 3" key="1">
    <citation type="submission" date="2023-07" db="EMBL/GenBank/DDBJ databases">
        <title>Genomic Encyclopedia of Type Strains, Phase IV (KMG-IV): sequencing the most valuable type-strain genomes for metagenomic binning, comparative biology and taxonomic classification.</title>
        <authorList>
            <person name="Goeker M."/>
        </authorList>
    </citation>
    <scope>NUCLEOTIDE SEQUENCE [LARGE SCALE GENOMIC DNA]</scope>
    <source>
        <strain evidence="2 3">DSM 14914</strain>
    </source>
</reference>
<organism evidence="2 3">
    <name type="scientific">Paenibacillus brasilensis</name>
    <dbReference type="NCBI Taxonomy" id="128574"/>
    <lineage>
        <taxon>Bacteria</taxon>
        <taxon>Bacillati</taxon>
        <taxon>Bacillota</taxon>
        <taxon>Bacilli</taxon>
        <taxon>Bacillales</taxon>
        <taxon>Paenibacillaceae</taxon>
        <taxon>Paenibacillus</taxon>
    </lineage>
</organism>
<dbReference type="Proteomes" id="UP001242811">
    <property type="component" value="Unassembled WGS sequence"/>
</dbReference>
<feature type="domain" description="HTH cro/C1-type" evidence="1">
    <location>
        <begin position="11"/>
        <end position="65"/>
    </location>
</feature>
<evidence type="ECO:0000313" key="3">
    <source>
        <dbReference type="Proteomes" id="UP001242811"/>
    </source>
</evidence>
<proteinExistence type="predicted"/>
<sequence>MNPTPTIRAELEQYLEREGMSKTEFGHITGMNPGTVSGIVIGNRSISVNQLDRITAGMNLPPDYFYDRYVEECIEGSPLNWRKIGPFLRRCVKLNKLDCLQRVVYLSLDNVFYPPLLFKVAEESFKDGYNEAAAFLYKKVAGNERHQHSERLAVCQYRLFTINIGDDRAVNLQAAIEFAPFVDRLDEIDQLDALKDLANIHRSLNHWDTVYDLAREMKRRAKIQYKLNRDEQKKPSRPLFVYIAYADLLCAAVCHAQGDYVTGLKYIQAHADLSWVKESDPETQHWIGLFQGWAKINLCVNRLMAGDHTVIPEYVEYMEAKDEVFAELLNIVEAANRYNLDVDHILERFEPQIAAYQEPTSTDLYTQQVLPEEAARFWYKLAKYNLIKGRYPYGFKCLICALAKSDKINNAQLAHTCSGLFDRFRACADPEILEQYEKLSQEVWEKNDQKNGFTFSND</sequence>
<name>A0ABU0L6F0_9BACL</name>
<dbReference type="InterPro" id="IPR001387">
    <property type="entry name" value="Cro/C1-type_HTH"/>
</dbReference>
<dbReference type="CDD" id="cd00093">
    <property type="entry name" value="HTH_XRE"/>
    <property type="match status" value="1"/>
</dbReference>
<protein>
    <submittedName>
        <fullName evidence="2">Transcriptional regulator with XRE-family HTH domain</fullName>
    </submittedName>
</protein>
<evidence type="ECO:0000259" key="1">
    <source>
        <dbReference type="PROSITE" id="PS50943"/>
    </source>
</evidence>
<dbReference type="RefSeq" id="WP_152378630.1">
    <property type="nucleotide sequence ID" value="NZ_CP045297.1"/>
</dbReference>